<dbReference type="AlphaFoldDB" id="A0A9D2KPJ3"/>
<comment type="caution">
    <text evidence="1">The sequence shown here is derived from an EMBL/GenBank/DDBJ whole genome shotgun (WGS) entry which is preliminary data.</text>
</comment>
<name>A0A9D2KPJ3_9BACT</name>
<reference evidence="1" key="1">
    <citation type="journal article" date="2021" name="PeerJ">
        <title>Extensive microbial diversity within the chicken gut microbiome revealed by metagenomics and culture.</title>
        <authorList>
            <person name="Gilroy R."/>
            <person name="Ravi A."/>
            <person name="Getino M."/>
            <person name="Pursley I."/>
            <person name="Horton D.L."/>
            <person name="Alikhan N.F."/>
            <person name="Baker D."/>
            <person name="Gharbi K."/>
            <person name="Hall N."/>
            <person name="Watson M."/>
            <person name="Adriaenssens E.M."/>
            <person name="Foster-Nyarko E."/>
            <person name="Jarju S."/>
            <person name="Secka A."/>
            <person name="Antonio M."/>
            <person name="Oren A."/>
            <person name="Chaudhuri R.R."/>
            <person name="La Ragione R."/>
            <person name="Hildebrand F."/>
            <person name="Pallen M.J."/>
        </authorList>
    </citation>
    <scope>NUCLEOTIDE SEQUENCE</scope>
    <source>
        <strain evidence="1">5032</strain>
    </source>
</reference>
<dbReference type="EMBL" id="DWZD01000004">
    <property type="protein sequence ID" value="HJA77983.1"/>
    <property type="molecule type" value="Genomic_DNA"/>
</dbReference>
<dbReference type="Proteomes" id="UP000823821">
    <property type="component" value="Unassembled WGS sequence"/>
</dbReference>
<organism evidence="1 2">
    <name type="scientific">Candidatus Desulfovibrio intestinavium</name>
    <dbReference type="NCBI Taxonomy" id="2838534"/>
    <lineage>
        <taxon>Bacteria</taxon>
        <taxon>Pseudomonadati</taxon>
        <taxon>Thermodesulfobacteriota</taxon>
        <taxon>Desulfovibrionia</taxon>
        <taxon>Desulfovibrionales</taxon>
        <taxon>Desulfovibrionaceae</taxon>
        <taxon>Desulfovibrio</taxon>
    </lineage>
</organism>
<evidence type="ECO:0000313" key="1">
    <source>
        <dbReference type="EMBL" id="HJA77983.1"/>
    </source>
</evidence>
<accession>A0A9D2KPJ3</accession>
<proteinExistence type="predicted"/>
<feature type="non-terminal residue" evidence="1">
    <location>
        <position position="123"/>
    </location>
</feature>
<gene>
    <name evidence="1" type="ORF">H9784_00190</name>
</gene>
<evidence type="ECO:0000313" key="2">
    <source>
        <dbReference type="Proteomes" id="UP000823821"/>
    </source>
</evidence>
<sequence length="123" mass="14751">MPVAPEQTIDAIMAYVKDDLRSKCRFWPRKIRELVGWDACQFFILVMLDQMQRVERASAAAKDFIDKRDKRWTPRTFWRNVAQMKLWDVKRYCTFSDKNEHAYNGKYASYNANKFSGWLRKNA</sequence>
<reference evidence="1" key="2">
    <citation type="submission" date="2021-04" db="EMBL/GenBank/DDBJ databases">
        <authorList>
            <person name="Gilroy R."/>
        </authorList>
    </citation>
    <scope>NUCLEOTIDE SEQUENCE</scope>
    <source>
        <strain evidence="1">5032</strain>
    </source>
</reference>
<protein>
    <submittedName>
        <fullName evidence="1">Uncharacterized protein</fullName>
    </submittedName>
</protein>